<accession>A0ACB9GRW0</accession>
<dbReference type="EMBL" id="CM042031">
    <property type="protein sequence ID" value="KAI3785946.1"/>
    <property type="molecule type" value="Genomic_DNA"/>
</dbReference>
<gene>
    <name evidence="1" type="ORF">L1987_45072</name>
</gene>
<protein>
    <submittedName>
        <fullName evidence="1">Uncharacterized protein</fullName>
    </submittedName>
</protein>
<evidence type="ECO:0000313" key="1">
    <source>
        <dbReference type="EMBL" id="KAI3785946.1"/>
    </source>
</evidence>
<reference evidence="2" key="1">
    <citation type="journal article" date="2022" name="Mol. Ecol. Resour.">
        <title>The genomes of chicory, endive, great burdock and yacon provide insights into Asteraceae palaeo-polyploidization history and plant inulin production.</title>
        <authorList>
            <person name="Fan W."/>
            <person name="Wang S."/>
            <person name="Wang H."/>
            <person name="Wang A."/>
            <person name="Jiang F."/>
            <person name="Liu H."/>
            <person name="Zhao H."/>
            <person name="Xu D."/>
            <person name="Zhang Y."/>
        </authorList>
    </citation>
    <scope>NUCLEOTIDE SEQUENCE [LARGE SCALE GENOMIC DNA]</scope>
    <source>
        <strain evidence="2">cv. Yunnan</strain>
    </source>
</reference>
<evidence type="ECO:0000313" key="2">
    <source>
        <dbReference type="Proteomes" id="UP001056120"/>
    </source>
</evidence>
<sequence>MERTKLNMLSWLFIFLFYTQIPSRLARDNERIQCSKSLPLLQESRGLETVTLSDNEESTKHDPVSLAKGKSGGRGSGGGTINHTPCKNMTSTEAPHRILKFVMVLSSSELIFAMDQEIEDTIKAFTEGEYGVAIRKDDEAKVRPSARECKKNPSVKLSPETAKTFDFGPFSPCSEDQTDKIVVQVHDSIPTREETMVQAAEKDRKRKLAIANWDWENVVDLTNCEDGPDADEKVDAFYATDNDDLYDFDLDDLSDSVLCFKPSSNQSRLARRARRRVILD</sequence>
<name>A0ACB9GRW0_9ASTR</name>
<proteinExistence type="predicted"/>
<dbReference type="Proteomes" id="UP001056120">
    <property type="component" value="Linkage Group LG14"/>
</dbReference>
<comment type="caution">
    <text evidence="1">The sequence shown here is derived from an EMBL/GenBank/DDBJ whole genome shotgun (WGS) entry which is preliminary data.</text>
</comment>
<organism evidence="1 2">
    <name type="scientific">Smallanthus sonchifolius</name>
    <dbReference type="NCBI Taxonomy" id="185202"/>
    <lineage>
        <taxon>Eukaryota</taxon>
        <taxon>Viridiplantae</taxon>
        <taxon>Streptophyta</taxon>
        <taxon>Embryophyta</taxon>
        <taxon>Tracheophyta</taxon>
        <taxon>Spermatophyta</taxon>
        <taxon>Magnoliopsida</taxon>
        <taxon>eudicotyledons</taxon>
        <taxon>Gunneridae</taxon>
        <taxon>Pentapetalae</taxon>
        <taxon>asterids</taxon>
        <taxon>campanulids</taxon>
        <taxon>Asterales</taxon>
        <taxon>Asteraceae</taxon>
        <taxon>Asteroideae</taxon>
        <taxon>Heliantheae alliance</taxon>
        <taxon>Millerieae</taxon>
        <taxon>Smallanthus</taxon>
    </lineage>
</organism>
<reference evidence="1 2" key="2">
    <citation type="journal article" date="2022" name="Mol. Ecol. Resour.">
        <title>The genomes of chicory, endive, great burdock and yacon provide insights into Asteraceae paleo-polyploidization history and plant inulin production.</title>
        <authorList>
            <person name="Fan W."/>
            <person name="Wang S."/>
            <person name="Wang H."/>
            <person name="Wang A."/>
            <person name="Jiang F."/>
            <person name="Liu H."/>
            <person name="Zhao H."/>
            <person name="Xu D."/>
            <person name="Zhang Y."/>
        </authorList>
    </citation>
    <scope>NUCLEOTIDE SEQUENCE [LARGE SCALE GENOMIC DNA]</scope>
    <source>
        <strain evidence="2">cv. Yunnan</strain>
        <tissue evidence="1">Leaves</tissue>
    </source>
</reference>
<keyword evidence="2" id="KW-1185">Reference proteome</keyword>